<comment type="caution">
    <text evidence="2">The sequence shown here is derived from an EMBL/GenBank/DDBJ whole genome shotgun (WGS) entry which is preliminary data.</text>
</comment>
<dbReference type="Proteomes" id="UP000474565">
    <property type="component" value="Unassembled WGS sequence"/>
</dbReference>
<name>A0A6L8MFJ6_9BURK</name>
<protein>
    <recommendedName>
        <fullName evidence="4">Lipoprotein</fullName>
    </recommendedName>
</protein>
<keyword evidence="1" id="KW-0732">Signal</keyword>
<feature type="signal peptide" evidence="1">
    <location>
        <begin position="1"/>
        <end position="19"/>
    </location>
</feature>
<dbReference type="EMBL" id="WWCP01000002">
    <property type="protein sequence ID" value="MYM81159.1"/>
    <property type="molecule type" value="Genomic_DNA"/>
</dbReference>
<proteinExistence type="predicted"/>
<reference evidence="2 3" key="1">
    <citation type="submission" date="2019-12" db="EMBL/GenBank/DDBJ databases">
        <title>Novel species isolated from a subtropical stream in China.</title>
        <authorList>
            <person name="Lu H."/>
        </authorList>
    </citation>
    <scope>NUCLEOTIDE SEQUENCE [LARGE SCALE GENOMIC DNA]</scope>
    <source>
        <strain evidence="2 3">FT50W</strain>
    </source>
</reference>
<dbReference type="RefSeq" id="WP_161018445.1">
    <property type="nucleotide sequence ID" value="NZ_WWCP01000002.1"/>
</dbReference>
<evidence type="ECO:0000313" key="2">
    <source>
        <dbReference type="EMBL" id="MYM81159.1"/>
    </source>
</evidence>
<accession>A0A6L8MFJ6</accession>
<feature type="chain" id="PRO_5026953605" description="Lipoprotein" evidence="1">
    <location>
        <begin position="20"/>
        <end position="230"/>
    </location>
</feature>
<gene>
    <name evidence="2" type="ORF">GTP44_04205</name>
</gene>
<evidence type="ECO:0000256" key="1">
    <source>
        <dbReference type="SAM" id="SignalP"/>
    </source>
</evidence>
<dbReference type="AlphaFoldDB" id="A0A6L8MFJ6"/>
<organism evidence="2 3">
    <name type="scientific">Duganella lactea</name>
    <dbReference type="NCBI Taxonomy" id="2692173"/>
    <lineage>
        <taxon>Bacteria</taxon>
        <taxon>Pseudomonadati</taxon>
        <taxon>Pseudomonadota</taxon>
        <taxon>Betaproteobacteria</taxon>
        <taxon>Burkholderiales</taxon>
        <taxon>Oxalobacteraceae</taxon>
        <taxon>Telluria group</taxon>
        <taxon>Duganella</taxon>
    </lineage>
</organism>
<sequence>MALKTAMALAAGMLLAGCAARYTPTPIPANFAATKQAKLQAAQHWGVIADNIEKQLAAELRKSPPRPVYLNEPKDPNPFQRALAAQLTTSLVNDGYVVSRSPAGSLRVELDVQTLTFAADRPQYRYYGEKTALAGGVLALSVIDAGVAFNAATGVGAVDAHQWLNSQFAPGETPKTEIIVTVSVSDQYRYLARATSAYYVADTDRVLYGIVDPKPEEPKITRTFQVRGDI</sequence>
<evidence type="ECO:0008006" key="4">
    <source>
        <dbReference type="Google" id="ProtNLM"/>
    </source>
</evidence>
<evidence type="ECO:0000313" key="3">
    <source>
        <dbReference type="Proteomes" id="UP000474565"/>
    </source>
</evidence>
<dbReference type="PROSITE" id="PS51257">
    <property type="entry name" value="PROKAR_LIPOPROTEIN"/>
    <property type="match status" value="1"/>
</dbReference>